<dbReference type="InterPro" id="IPR018637">
    <property type="entry name" value="DUF2059"/>
</dbReference>
<dbReference type="Pfam" id="PF09832">
    <property type="entry name" value="DUF2059"/>
    <property type="match status" value="1"/>
</dbReference>
<comment type="caution">
    <text evidence="4">The sequence shown here is derived from an EMBL/GenBank/DDBJ whole genome shotgun (WGS) entry which is preliminary data.</text>
</comment>
<accession>A0ABS7MH43</accession>
<name>A0ABS7MH43_9SPHN</name>
<protein>
    <submittedName>
        <fullName evidence="4">DUF2059 domain-containing protein</fullName>
    </submittedName>
</protein>
<evidence type="ECO:0000313" key="5">
    <source>
        <dbReference type="Proteomes" id="UP001166571"/>
    </source>
</evidence>
<reference evidence="4" key="1">
    <citation type="submission" date="2021-08" db="EMBL/GenBank/DDBJ databases">
        <title>Sphingopyxis panaciterrulae sp. nov., isolated from the surface water of the Yellow Sea.</title>
        <authorList>
            <person name="Gao Z."/>
            <person name="Zhang D."/>
            <person name="Zhang A."/>
        </authorList>
    </citation>
    <scope>NUCLEOTIDE SEQUENCE</scope>
    <source>
        <strain evidence="4">XHP0097</strain>
    </source>
</reference>
<evidence type="ECO:0000256" key="1">
    <source>
        <dbReference type="SAM" id="MobiDB-lite"/>
    </source>
</evidence>
<feature type="signal peptide" evidence="2">
    <location>
        <begin position="1"/>
        <end position="22"/>
    </location>
</feature>
<dbReference type="EMBL" id="JAILXK010000002">
    <property type="protein sequence ID" value="MBY4638345.1"/>
    <property type="molecule type" value="Genomic_DNA"/>
</dbReference>
<feature type="compositionally biased region" description="Acidic residues" evidence="1">
    <location>
        <begin position="303"/>
        <end position="314"/>
    </location>
</feature>
<proteinExistence type="predicted"/>
<organism evidence="4 5">
    <name type="scientific">Sphingopyxis jiangsuensis</name>
    <dbReference type="NCBI Taxonomy" id="2871171"/>
    <lineage>
        <taxon>Bacteria</taxon>
        <taxon>Pseudomonadati</taxon>
        <taxon>Pseudomonadota</taxon>
        <taxon>Alphaproteobacteria</taxon>
        <taxon>Sphingomonadales</taxon>
        <taxon>Sphingomonadaceae</taxon>
        <taxon>Sphingopyxis</taxon>
    </lineage>
</organism>
<evidence type="ECO:0000313" key="4">
    <source>
        <dbReference type="EMBL" id="MBY4638345.1"/>
    </source>
</evidence>
<keyword evidence="2" id="KW-0732">Signal</keyword>
<evidence type="ECO:0000256" key="2">
    <source>
        <dbReference type="SAM" id="SignalP"/>
    </source>
</evidence>
<feature type="region of interest" description="Disordered" evidence="1">
    <location>
        <begin position="290"/>
        <end position="314"/>
    </location>
</feature>
<dbReference type="Proteomes" id="UP001166571">
    <property type="component" value="Unassembled WGS sequence"/>
</dbReference>
<feature type="chain" id="PRO_5046190019" evidence="2">
    <location>
        <begin position="23"/>
        <end position="372"/>
    </location>
</feature>
<keyword evidence="5" id="KW-1185">Reference proteome</keyword>
<evidence type="ECO:0000259" key="3">
    <source>
        <dbReference type="Pfam" id="PF09832"/>
    </source>
</evidence>
<feature type="domain" description="DUF2059" evidence="3">
    <location>
        <begin position="180"/>
        <end position="213"/>
    </location>
</feature>
<sequence length="372" mass="39841">MCMSTWKSLALAGAAVIVPVHAGAAPTPTQVEAAEAPDGAMNDAALAEAKAKMQKEIDEAIALVEKIFEVDKLPPVDPARLALARQTTAALIPAGSLEKMLDNMYGKIFKAVMEQAGGMSDLMLSIKTGVDDETLAGLDADTKSKAVEILDPNRKAREEQVMEVVKPLISEVLRDLEAPMRDGMAHAYSRKFTAAHLGDMNSFFATPAGSAFAGEWMALQADPEVMIAMIKAVPPLIEKFIDRAPELEGKFKALPKERGLADLSETELSSLAKLMKVDVATLKEHRDMWMGSGEANDAGESGGEADWESASDADSYDVADPALDRSNWTAADRERVETLEAAADEASGTAFDAEMEAVANARKRLKIADPSY</sequence>
<gene>
    <name evidence="4" type="ORF">K5P26_14465</name>
</gene>